<dbReference type="Proteomes" id="UP000746747">
    <property type="component" value="Unassembled WGS sequence"/>
</dbReference>
<evidence type="ECO:0000256" key="7">
    <source>
        <dbReference type="ARBA" id="ARBA00035133"/>
    </source>
</evidence>
<keyword evidence="11" id="KW-1185">Reference proteome</keyword>
<evidence type="ECO:0000256" key="6">
    <source>
        <dbReference type="ARBA" id="ARBA00023274"/>
    </source>
</evidence>
<dbReference type="AlphaFoldDB" id="A0A8J2MRG5"/>
<evidence type="ECO:0000313" key="11">
    <source>
        <dbReference type="Proteomes" id="UP000746747"/>
    </source>
</evidence>
<evidence type="ECO:0000256" key="4">
    <source>
        <dbReference type="ARBA" id="ARBA00022980"/>
    </source>
</evidence>
<evidence type="ECO:0000256" key="2">
    <source>
        <dbReference type="ARBA" id="ARBA00011057"/>
    </source>
</evidence>
<dbReference type="PANTHER" id="PTHR13231:SF3">
    <property type="entry name" value="SMALL RIBOSOMAL SUBUNIT PROTEIN MS31"/>
    <property type="match status" value="1"/>
</dbReference>
<feature type="coiled-coil region" evidence="9">
    <location>
        <begin position="220"/>
        <end position="259"/>
    </location>
</feature>
<comment type="similarity">
    <text evidence="2">Belongs to the mitochondrion-specific ribosomal protein mS31 family.</text>
</comment>
<keyword evidence="6" id="KW-0687">Ribonucleoprotein</keyword>
<evidence type="ECO:0000256" key="9">
    <source>
        <dbReference type="SAM" id="Coils"/>
    </source>
</evidence>
<keyword evidence="3" id="KW-0809">Transit peptide</keyword>
<organism evidence="10 11">
    <name type="scientific">Cercopithifilaria johnstoni</name>
    <dbReference type="NCBI Taxonomy" id="2874296"/>
    <lineage>
        <taxon>Eukaryota</taxon>
        <taxon>Metazoa</taxon>
        <taxon>Ecdysozoa</taxon>
        <taxon>Nematoda</taxon>
        <taxon>Chromadorea</taxon>
        <taxon>Rhabditida</taxon>
        <taxon>Spirurina</taxon>
        <taxon>Spiruromorpha</taxon>
        <taxon>Filarioidea</taxon>
        <taxon>Onchocercidae</taxon>
        <taxon>Cercopithifilaria</taxon>
    </lineage>
</organism>
<dbReference type="OrthoDB" id="5989925at2759"/>
<reference evidence="10" key="1">
    <citation type="submission" date="2021-09" db="EMBL/GenBank/DDBJ databases">
        <authorList>
            <consortium name="Pathogen Informatics"/>
        </authorList>
    </citation>
    <scope>NUCLEOTIDE SEQUENCE</scope>
</reference>
<evidence type="ECO:0000256" key="8">
    <source>
        <dbReference type="ARBA" id="ARBA00035363"/>
    </source>
</evidence>
<dbReference type="Pfam" id="PF15433">
    <property type="entry name" value="MRP-S31"/>
    <property type="match status" value="1"/>
</dbReference>
<protein>
    <recommendedName>
        <fullName evidence="7">Small ribosomal subunit protein mS31</fullName>
    </recommendedName>
    <alternativeName>
        <fullName evidence="8">28S ribosomal protein S31, mitochondrial</fullName>
    </alternativeName>
</protein>
<evidence type="ECO:0000256" key="5">
    <source>
        <dbReference type="ARBA" id="ARBA00023128"/>
    </source>
</evidence>
<evidence type="ECO:0000256" key="1">
    <source>
        <dbReference type="ARBA" id="ARBA00004173"/>
    </source>
</evidence>
<dbReference type="EMBL" id="CAKAEH010001553">
    <property type="protein sequence ID" value="CAG9537504.1"/>
    <property type="molecule type" value="Genomic_DNA"/>
</dbReference>
<comment type="subcellular location">
    <subcellularLocation>
        <location evidence="1">Mitochondrion</location>
    </subcellularLocation>
</comment>
<sequence length="448" mass="52008">MFNRCCYSMRLGISTQRIIFPCIQRSFCTFNDDNASSQAEKSLQKSKASGKIITEIRKESRSTTLEETTNENLKPGSIRKKLLEFKQKKERKKPKPNEVATEEILTAIDSVVKDLHCNDIPDQRKTRNELIGKLMEYEKEKFEAATSAQYSELLSDRDFASFLGSLKDETIKPPPQAVQKRQMRQGLLLLKREIFYQALQSGHKAEDARRIAERAVKIAEERATEKHKILKQNYTEEQKKNMLKEIEEAEKENTFYNVALQLASKMLYPDDPSDEPYIAHSNVIYPDCRVANIFENIEDKLNIFKLEDIPKLKDHSVKQWCEWDRNAAAIWNSSFGPANAFEEMIELTEQGKMWPYPIDNEYQIGEEEDVAFYDHIFLDKYLAQYNLPQEGPVAQFMELVCIGLSKNPYMSIKKKHAHLDWFANYFKEKAEEIRRIQEGAGVLVEGSI</sequence>
<proteinExistence type="inferred from homology"/>
<evidence type="ECO:0000313" key="10">
    <source>
        <dbReference type="EMBL" id="CAG9537504.1"/>
    </source>
</evidence>
<dbReference type="PANTHER" id="PTHR13231">
    <property type="entry name" value="MITOCHONDRIAL RIBOSOMAL PROTEIN S31"/>
    <property type="match status" value="1"/>
</dbReference>
<keyword evidence="9" id="KW-0175">Coiled coil</keyword>
<keyword evidence="4" id="KW-0689">Ribosomal protein</keyword>
<dbReference type="GO" id="GO:0005763">
    <property type="term" value="C:mitochondrial small ribosomal subunit"/>
    <property type="evidence" value="ECO:0007669"/>
    <property type="project" value="InterPro"/>
</dbReference>
<dbReference type="InterPro" id="IPR026299">
    <property type="entry name" value="MRP-S31"/>
</dbReference>
<keyword evidence="5" id="KW-0496">Mitochondrion</keyword>
<accession>A0A8J2MRG5</accession>
<evidence type="ECO:0000256" key="3">
    <source>
        <dbReference type="ARBA" id="ARBA00022946"/>
    </source>
</evidence>
<name>A0A8J2MRG5_9BILA</name>
<comment type="caution">
    <text evidence="10">The sequence shown here is derived from an EMBL/GenBank/DDBJ whole genome shotgun (WGS) entry which is preliminary data.</text>
</comment>
<dbReference type="GO" id="GO:0003735">
    <property type="term" value="F:structural constituent of ribosome"/>
    <property type="evidence" value="ECO:0007669"/>
    <property type="project" value="InterPro"/>
</dbReference>
<gene>
    <name evidence="10" type="ORF">CJOHNSTONI_LOCUS7311</name>
</gene>